<evidence type="ECO:0000313" key="3">
    <source>
        <dbReference type="Proteomes" id="UP000599109"/>
    </source>
</evidence>
<dbReference type="Pfam" id="PF04230">
    <property type="entry name" value="PS_pyruv_trans"/>
    <property type="match status" value="1"/>
</dbReference>
<dbReference type="RefSeq" id="WP_201676794.1">
    <property type="nucleotide sequence ID" value="NZ_JAEQNE010000007.1"/>
</dbReference>
<comment type="caution">
    <text evidence="2">The sequence shown here is derived from an EMBL/GenBank/DDBJ whole genome shotgun (WGS) entry which is preliminary data.</text>
</comment>
<feature type="domain" description="Polysaccharide pyruvyl transferase" evidence="1">
    <location>
        <begin position="73"/>
        <end position="184"/>
    </location>
</feature>
<dbReference type="Proteomes" id="UP000599109">
    <property type="component" value="Unassembled WGS sequence"/>
</dbReference>
<keyword evidence="2" id="KW-0808">Transferase</keyword>
<keyword evidence="3" id="KW-1185">Reference proteome</keyword>
<protein>
    <submittedName>
        <fullName evidence="2">Polysaccharide pyruvyl transferase family protein</fullName>
    </submittedName>
</protein>
<organism evidence="2 3">
    <name type="scientific">Ramlibacter monticola</name>
    <dbReference type="NCBI Taxonomy" id="1926872"/>
    <lineage>
        <taxon>Bacteria</taxon>
        <taxon>Pseudomonadati</taxon>
        <taxon>Pseudomonadota</taxon>
        <taxon>Betaproteobacteria</taxon>
        <taxon>Burkholderiales</taxon>
        <taxon>Comamonadaceae</taxon>
        <taxon>Ramlibacter</taxon>
    </lineage>
</organism>
<name>A0A937CWX3_9BURK</name>
<reference evidence="2 3" key="1">
    <citation type="journal article" date="2017" name="Int. J. Syst. Evol. Microbiol.">
        <title>Ramlibacter monticola sp. nov., isolated from forest soil.</title>
        <authorList>
            <person name="Chaudhary D.K."/>
            <person name="Kim J."/>
        </authorList>
    </citation>
    <scope>NUCLEOTIDE SEQUENCE [LARGE SCALE GENOMIC DNA]</scope>
    <source>
        <strain evidence="2 3">KACC 19175</strain>
    </source>
</reference>
<dbReference type="GO" id="GO:0016740">
    <property type="term" value="F:transferase activity"/>
    <property type="evidence" value="ECO:0007669"/>
    <property type="project" value="UniProtKB-KW"/>
</dbReference>
<accession>A0A937CWX3</accession>
<proteinExistence type="predicted"/>
<dbReference type="AlphaFoldDB" id="A0A937CWX3"/>
<dbReference type="InterPro" id="IPR007345">
    <property type="entry name" value="Polysacch_pyruvyl_Trfase"/>
</dbReference>
<sequence length="296" mass="33350">MRLYFYRGKSPNFGDELNHYLLPKVFPGLFNDDPSAMMLGIGSVLFDHHPAGVVKVVFGSGYGGYTAPPVLDETWDIFCVRGDFTARTLGLDPSYSVGDSGILIYDYRNPTRTKQHKFSFIPHWESLERGCWKEACRLANVHFIDPTAPVPEVLHAIEASEVVLTEAMHGAIVADALRVPWVPILPFSKAHHVKWNDWASALDVDLRPRPIRASSVQEQLVRWGRSGRRLDGVTGLRRRFLQTLDRRMTERAAESLAMLTNVTPSLSSDESIERAVGRLNERACAILKKYAPHIQR</sequence>
<dbReference type="EMBL" id="JAEQNE010000007">
    <property type="protein sequence ID" value="MBL0394127.1"/>
    <property type="molecule type" value="Genomic_DNA"/>
</dbReference>
<evidence type="ECO:0000259" key="1">
    <source>
        <dbReference type="Pfam" id="PF04230"/>
    </source>
</evidence>
<gene>
    <name evidence="2" type="ORF">JJ685_23510</name>
</gene>
<evidence type="ECO:0000313" key="2">
    <source>
        <dbReference type="EMBL" id="MBL0394127.1"/>
    </source>
</evidence>